<protein>
    <recommendedName>
        <fullName evidence="4">VWFA domain-containing protein</fullName>
    </recommendedName>
</protein>
<name>A0ABR0EGJ2_ZASCE</name>
<gene>
    <name evidence="2" type="ORF">PRZ48_008789</name>
</gene>
<keyword evidence="3" id="KW-1185">Reference proteome</keyword>
<feature type="compositionally biased region" description="Pro residues" evidence="1">
    <location>
        <begin position="130"/>
        <end position="145"/>
    </location>
</feature>
<organism evidence="2 3">
    <name type="scientific">Zasmidium cellare</name>
    <name type="common">Wine cellar mold</name>
    <name type="synonym">Racodium cellare</name>
    <dbReference type="NCBI Taxonomy" id="395010"/>
    <lineage>
        <taxon>Eukaryota</taxon>
        <taxon>Fungi</taxon>
        <taxon>Dikarya</taxon>
        <taxon>Ascomycota</taxon>
        <taxon>Pezizomycotina</taxon>
        <taxon>Dothideomycetes</taxon>
        <taxon>Dothideomycetidae</taxon>
        <taxon>Mycosphaerellales</taxon>
        <taxon>Mycosphaerellaceae</taxon>
        <taxon>Zasmidium</taxon>
    </lineage>
</organism>
<feature type="compositionally biased region" description="Polar residues" evidence="1">
    <location>
        <begin position="333"/>
        <end position="342"/>
    </location>
</feature>
<dbReference type="EMBL" id="JAXOVC010000006">
    <property type="protein sequence ID" value="KAK4500600.1"/>
    <property type="molecule type" value="Genomic_DNA"/>
</dbReference>
<evidence type="ECO:0000256" key="1">
    <source>
        <dbReference type="SAM" id="MobiDB-lite"/>
    </source>
</evidence>
<proteinExistence type="predicted"/>
<dbReference type="Proteomes" id="UP001305779">
    <property type="component" value="Unassembled WGS sequence"/>
</dbReference>
<evidence type="ECO:0000313" key="2">
    <source>
        <dbReference type="EMBL" id="KAK4500600.1"/>
    </source>
</evidence>
<feature type="compositionally biased region" description="Polar residues" evidence="1">
    <location>
        <begin position="92"/>
        <end position="114"/>
    </location>
</feature>
<dbReference type="Gene3D" id="3.40.50.410">
    <property type="entry name" value="von Willebrand factor, type A domain"/>
    <property type="match status" value="1"/>
</dbReference>
<dbReference type="CDD" id="cd00198">
    <property type="entry name" value="vWFA"/>
    <property type="match status" value="1"/>
</dbReference>
<accession>A0ABR0EGJ2</accession>
<evidence type="ECO:0000313" key="3">
    <source>
        <dbReference type="Proteomes" id="UP001305779"/>
    </source>
</evidence>
<feature type="region of interest" description="Disordered" evidence="1">
    <location>
        <begin position="71"/>
        <end position="151"/>
    </location>
</feature>
<comment type="caution">
    <text evidence="2">The sequence shown here is derived from an EMBL/GenBank/DDBJ whole genome shotgun (WGS) entry which is preliminary data.</text>
</comment>
<dbReference type="InterPro" id="IPR036465">
    <property type="entry name" value="vWFA_dom_sf"/>
</dbReference>
<feature type="region of interest" description="Disordered" evidence="1">
    <location>
        <begin position="325"/>
        <end position="355"/>
    </location>
</feature>
<dbReference type="SUPFAM" id="SSF53300">
    <property type="entry name" value="vWA-like"/>
    <property type="match status" value="1"/>
</dbReference>
<reference evidence="2 3" key="1">
    <citation type="journal article" date="2023" name="G3 (Bethesda)">
        <title>A chromosome-level genome assembly of Zasmidium syzygii isolated from banana leaves.</title>
        <authorList>
            <person name="van Westerhoven A.C."/>
            <person name="Mehrabi R."/>
            <person name="Talebi R."/>
            <person name="Steentjes M.B.F."/>
            <person name="Corcolon B."/>
            <person name="Chong P.A."/>
            <person name="Kema G.H.J."/>
            <person name="Seidl M.F."/>
        </authorList>
    </citation>
    <scope>NUCLEOTIDE SEQUENCE [LARGE SCALE GENOMIC DNA]</scope>
    <source>
        <strain evidence="2 3">P124</strain>
    </source>
</reference>
<sequence>MDGQPADAALLAWAQPQLRDFLPLEDEQLEQIIGYAATLSGAEVIGHFTELLGDSPEVVQFAVHFKQRKSDMAAHGGKQSLDVKIPNGAGEKSSSGSVNGTSMQNGQSATSSGNGEKAAPRTSGKGAPPTGAPPAYAPPAGPPPGLGADRRNIRHHTNQVIEAGKVRARDEQEMQQALQALQYQYRIYNSDIEPEHESDFYCGCPIHQYKRRKWNRYGVQREWSKAVMYPGEKAYDDNTMYGKNQLFSGNPYTFRVVSPYGYWQNTWAPPAPIAGYYTRSLMQTIELNNALNRQAQKDIDKKEPSHSIWENNQLDVELGRMKISDEKRRSLVPTESNGSSSARPEPKSRLSSFRKSLGIKSSDERAVGKAEKAVGHGSDIRNSILREEQGRWPDELTHALVTSYQQHMGMYGKIADLRNRYPIQYLHLLRAGYFEPIPVAWANDPSNPLKFSIEAAAGWRGITPAWRGYEDTAEERLYWVLNHREGAHVVSRLKPDYISEMRMAQERMAKAVPPPPDYYSATDQCNIQHTSSDYSKQVMPAPLRLEDRPENATDDTMILLDVSGSMDFDPVRPVYNEYLITRWARSAQPKNKDVAHAIIRRFTDAMENHDHQFQGYDLVTFANAARHIGTINHQNFDSMWRNVRLGGGTRVMTGWQKVKELHFQKHSESASHHPIYGWQAGPETPMLRLLLLLDGEATDMDEFELDLLGLSWAHVTIFLIGVDGCPHHHRHANELQRISDVNHHVSFVDAQGNCPERFVTHELLKRHLGYEISMQEFEGMEELPAYSET</sequence>
<evidence type="ECO:0008006" key="4">
    <source>
        <dbReference type="Google" id="ProtNLM"/>
    </source>
</evidence>